<sequence length="147" mass="16927">MQRGSIKAGDTVLLVCYFLFTSMFIYAAVSKLMNYRIFILQMDRQPFPDRYTPLLVWSVLVSEILAAVMMMTFSLRRIGLFFATAMMICFTAYIILVKLNYYGVIPCSCGGVIASFTWTQHLFFNLFFVAIGIVGIYLEQQFRKKKA</sequence>
<dbReference type="GO" id="GO:0016020">
    <property type="term" value="C:membrane"/>
    <property type="evidence" value="ECO:0007669"/>
    <property type="project" value="UniProtKB-SubCell"/>
</dbReference>
<dbReference type="GO" id="GO:0030416">
    <property type="term" value="P:methylamine metabolic process"/>
    <property type="evidence" value="ECO:0007669"/>
    <property type="project" value="InterPro"/>
</dbReference>
<feature type="transmembrane region" description="Helical" evidence="5">
    <location>
        <begin position="80"/>
        <end position="102"/>
    </location>
</feature>
<feature type="transmembrane region" description="Helical" evidence="5">
    <location>
        <begin position="12"/>
        <end position="34"/>
    </location>
</feature>
<dbReference type="Proteomes" id="UP000199045">
    <property type="component" value="Unassembled WGS sequence"/>
</dbReference>
<evidence type="ECO:0000256" key="4">
    <source>
        <dbReference type="ARBA" id="ARBA00023136"/>
    </source>
</evidence>
<feature type="domain" description="Methylamine utilisation protein MauE" evidence="6">
    <location>
        <begin position="11"/>
        <end position="137"/>
    </location>
</feature>
<dbReference type="Pfam" id="PF07291">
    <property type="entry name" value="MauE"/>
    <property type="match status" value="1"/>
</dbReference>
<evidence type="ECO:0000256" key="3">
    <source>
        <dbReference type="ARBA" id="ARBA00022989"/>
    </source>
</evidence>
<feature type="transmembrane region" description="Helical" evidence="5">
    <location>
        <begin position="54"/>
        <end position="73"/>
    </location>
</feature>
<keyword evidence="4 5" id="KW-0472">Membrane</keyword>
<proteinExistence type="predicted"/>
<reference evidence="7 8" key="1">
    <citation type="submission" date="2016-10" db="EMBL/GenBank/DDBJ databases">
        <authorList>
            <person name="de Groot N.N."/>
        </authorList>
    </citation>
    <scope>NUCLEOTIDE SEQUENCE [LARGE SCALE GENOMIC DNA]</scope>
    <source>
        <strain evidence="7 8">DSM 527</strain>
    </source>
</reference>
<evidence type="ECO:0000259" key="6">
    <source>
        <dbReference type="Pfam" id="PF07291"/>
    </source>
</evidence>
<dbReference type="RefSeq" id="WP_089830398.1">
    <property type="nucleotide sequence ID" value="NZ_FNBN01000002.1"/>
</dbReference>
<evidence type="ECO:0000256" key="2">
    <source>
        <dbReference type="ARBA" id="ARBA00022692"/>
    </source>
</evidence>
<dbReference type="InterPro" id="IPR009908">
    <property type="entry name" value="Methylamine_util_MauE"/>
</dbReference>
<keyword evidence="3 5" id="KW-1133">Transmembrane helix</keyword>
<dbReference type="AlphaFoldDB" id="A0A1G7LWC4"/>
<evidence type="ECO:0000256" key="1">
    <source>
        <dbReference type="ARBA" id="ARBA00004141"/>
    </source>
</evidence>
<evidence type="ECO:0000256" key="5">
    <source>
        <dbReference type="SAM" id="Phobius"/>
    </source>
</evidence>
<feature type="transmembrane region" description="Helical" evidence="5">
    <location>
        <begin position="122"/>
        <end position="138"/>
    </location>
</feature>
<comment type="subcellular location">
    <subcellularLocation>
        <location evidence="1">Membrane</location>
        <topology evidence="1">Multi-pass membrane protein</topology>
    </subcellularLocation>
</comment>
<keyword evidence="2 5" id="KW-0812">Transmembrane</keyword>
<evidence type="ECO:0000313" key="8">
    <source>
        <dbReference type="Proteomes" id="UP000199045"/>
    </source>
</evidence>
<dbReference type="STRING" id="104663.SAMN04488121_102213"/>
<protein>
    <recommendedName>
        <fullName evidence="6">Methylamine utilisation protein MauE domain-containing protein</fullName>
    </recommendedName>
</protein>
<gene>
    <name evidence="7" type="ORF">SAMN04488121_102213</name>
</gene>
<dbReference type="EMBL" id="FNBN01000002">
    <property type="protein sequence ID" value="SDF53868.1"/>
    <property type="molecule type" value="Genomic_DNA"/>
</dbReference>
<name>A0A1G7LWC4_CHIFI</name>
<evidence type="ECO:0000313" key="7">
    <source>
        <dbReference type="EMBL" id="SDF53868.1"/>
    </source>
</evidence>
<accession>A0A1G7LWC4</accession>
<organism evidence="7 8">
    <name type="scientific">Chitinophaga filiformis</name>
    <name type="common">Myxococcus filiformis</name>
    <name type="synonym">Flexibacter filiformis</name>
    <dbReference type="NCBI Taxonomy" id="104663"/>
    <lineage>
        <taxon>Bacteria</taxon>
        <taxon>Pseudomonadati</taxon>
        <taxon>Bacteroidota</taxon>
        <taxon>Chitinophagia</taxon>
        <taxon>Chitinophagales</taxon>
        <taxon>Chitinophagaceae</taxon>
        <taxon>Chitinophaga</taxon>
    </lineage>
</organism>